<dbReference type="GO" id="GO:1902201">
    <property type="term" value="P:negative regulation of bacterial-type flagellum-dependent cell motility"/>
    <property type="evidence" value="ECO:0007669"/>
    <property type="project" value="TreeGrafter"/>
</dbReference>
<feature type="transmembrane region" description="Helical" evidence="4">
    <location>
        <begin position="175"/>
        <end position="192"/>
    </location>
</feature>
<comment type="catalytic activity">
    <reaction evidence="2">
        <text>2 GTP = 3',3'-c-di-GMP + 2 diphosphate</text>
        <dbReference type="Rhea" id="RHEA:24898"/>
        <dbReference type="ChEBI" id="CHEBI:33019"/>
        <dbReference type="ChEBI" id="CHEBI:37565"/>
        <dbReference type="ChEBI" id="CHEBI:58805"/>
        <dbReference type="EC" id="2.7.7.65"/>
    </reaction>
</comment>
<protein>
    <recommendedName>
        <fullName evidence="1">diguanylate cyclase</fullName>
        <ecNumber evidence="1">2.7.7.65</ecNumber>
    </recommendedName>
</protein>
<dbReference type="GO" id="GO:0052621">
    <property type="term" value="F:diguanylate cyclase activity"/>
    <property type="evidence" value="ECO:0007669"/>
    <property type="project" value="UniProtKB-EC"/>
</dbReference>
<feature type="transmembrane region" description="Helical" evidence="4">
    <location>
        <begin position="102"/>
        <end position="119"/>
    </location>
</feature>
<dbReference type="InterPro" id="IPR050469">
    <property type="entry name" value="Diguanylate_Cyclase"/>
</dbReference>
<dbReference type="InterPro" id="IPR043128">
    <property type="entry name" value="Rev_trsase/Diguanyl_cyclase"/>
</dbReference>
<dbReference type="FunFam" id="3.30.70.270:FF:000001">
    <property type="entry name" value="Diguanylate cyclase domain protein"/>
    <property type="match status" value="1"/>
</dbReference>
<dbReference type="SUPFAM" id="SSF55073">
    <property type="entry name" value="Nucleotide cyclase"/>
    <property type="match status" value="1"/>
</dbReference>
<evidence type="ECO:0000256" key="4">
    <source>
        <dbReference type="SAM" id="Phobius"/>
    </source>
</evidence>
<dbReference type="EC" id="2.7.7.65" evidence="1"/>
<organism evidence="6 7">
    <name type="scientific">Methylovirgula ligni</name>
    <dbReference type="NCBI Taxonomy" id="569860"/>
    <lineage>
        <taxon>Bacteria</taxon>
        <taxon>Pseudomonadati</taxon>
        <taxon>Pseudomonadota</taxon>
        <taxon>Alphaproteobacteria</taxon>
        <taxon>Hyphomicrobiales</taxon>
        <taxon>Beijerinckiaceae</taxon>
        <taxon>Methylovirgula</taxon>
    </lineage>
</organism>
<keyword evidence="4" id="KW-0812">Transmembrane</keyword>
<evidence type="ECO:0000256" key="1">
    <source>
        <dbReference type="ARBA" id="ARBA00012528"/>
    </source>
</evidence>
<dbReference type="Gene3D" id="3.30.70.270">
    <property type="match status" value="1"/>
</dbReference>
<keyword evidence="4" id="KW-0472">Membrane</keyword>
<evidence type="ECO:0000259" key="5">
    <source>
        <dbReference type="PROSITE" id="PS50887"/>
    </source>
</evidence>
<comment type="caution">
    <text evidence="6">The sequence shown here is derived from an EMBL/GenBank/DDBJ whole genome shotgun (WGS) entry which is preliminary data.</text>
</comment>
<dbReference type="GO" id="GO:0005886">
    <property type="term" value="C:plasma membrane"/>
    <property type="evidence" value="ECO:0007669"/>
    <property type="project" value="TreeGrafter"/>
</dbReference>
<keyword evidence="4" id="KW-1133">Transmembrane helix</keyword>
<dbReference type="PROSITE" id="PS50887">
    <property type="entry name" value="GGDEF"/>
    <property type="match status" value="1"/>
</dbReference>
<feature type="domain" description="GGDEF" evidence="5">
    <location>
        <begin position="229"/>
        <end position="362"/>
    </location>
</feature>
<dbReference type="AlphaFoldDB" id="A0A3D9YVW4"/>
<feature type="compositionally biased region" description="Basic and acidic residues" evidence="3">
    <location>
        <begin position="361"/>
        <end position="379"/>
    </location>
</feature>
<feature type="transmembrane region" description="Helical" evidence="4">
    <location>
        <begin position="79"/>
        <end position="96"/>
    </location>
</feature>
<evidence type="ECO:0000313" key="7">
    <source>
        <dbReference type="Proteomes" id="UP000256900"/>
    </source>
</evidence>
<dbReference type="PANTHER" id="PTHR45138">
    <property type="entry name" value="REGULATORY COMPONENTS OF SENSORY TRANSDUCTION SYSTEM"/>
    <property type="match status" value="1"/>
</dbReference>
<dbReference type="GO" id="GO:0043709">
    <property type="term" value="P:cell adhesion involved in single-species biofilm formation"/>
    <property type="evidence" value="ECO:0007669"/>
    <property type="project" value="TreeGrafter"/>
</dbReference>
<feature type="region of interest" description="Disordered" evidence="3">
    <location>
        <begin position="360"/>
        <end position="387"/>
    </location>
</feature>
<evidence type="ECO:0000256" key="2">
    <source>
        <dbReference type="ARBA" id="ARBA00034247"/>
    </source>
</evidence>
<dbReference type="EMBL" id="QUMO01000003">
    <property type="protein sequence ID" value="REF85861.1"/>
    <property type="molecule type" value="Genomic_DNA"/>
</dbReference>
<evidence type="ECO:0000256" key="3">
    <source>
        <dbReference type="SAM" id="MobiDB-lite"/>
    </source>
</evidence>
<sequence>MGLGITFFSNWLVTRSEKFLINWGITVTLLTIGALIYGFYTEFPSPLIGAVAYTILVFGLSLVWGVSREFRCGTLPHRAVFTIASYASVAVGLPMLIGFDGISYIFLNFVALAILLSTARDYWLSRAEAPLSIGVLSSFYILIAASFIPCAVMLLQSRDWHLGHAPSNWAEDLNIGVSLAGLVGIGAISLMLNQVRVARGHKIDAETDVLTGLFNRRALFVRATAILNSSAAFIIFDIDCFKEINDLHGHLKGDEVLRAFGQILKECSRAEDLAVRLGGEEFALALPRSTMATAINVAERICTYFSQRQFDSASGEFCSTVSGGISCVEGKSDNLEVLLHRADEALYMAKRTGKNRVAVRGHPEECELSSKEQHTRNRADALNQAVN</sequence>
<dbReference type="Proteomes" id="UP000256900">
    <property type="component" value="Unassembled WGS sequence"/>
</dbReference>
<evidence type="ECO:0000313" key="6">
    <source>
        <dbReference type="EMBL" id="REF85861.1"/>
    </source>
</evidence>
<dbReference type="InterPro" id="IPR029787">
    <property type="entry name" value="Nucleotide_cyclase"/>
</dbReference>
<dbReference type="NCBIfam" id="TIGR00254">
    <property type="entry name" value="GGDEF"/>
    <property type="match status" value="1"/>
</dbReference>
<dbReference type="InterPro" id="IPR000160">
    <property type="entry name" value="GGDEF_dom"/>
</dbReference>
<reference evidence="6 7" key="1">
    <citation type="submission" date="2018-08" db="EMBL/GenBank/DDBJ databases">
        <title>Genomic Encyclopedia of Type Strains, Phase IV (KMG-IV): sequencing the most valuable type-strain genomes for metagenomic binning, comparative biology and taxonomic classification.</title>
        <authorList>
            <person name="Goeker M."/>
        </authorList>
    </citation>
    <scope>NUCLEOTIDE SEQUENCE [LARGE SCALE GENOMIC DNA]</scope>
    <source>
        <strain evidence="6 7">BW863</strain>
    </source>
</reference>
<accession>A0A3D9YVW4</accession>
<dbReference type="Pfam" id="PF00990">
    <property type="entry name" value="GGDEF"/>
    <property type="match status" value="1"/>
</dbReference>
<proteinExistence type="predicted"/>
<keyword evidence="7" id="KW-1185">Reference proteome</keyword>
<feature type="transmembrane region" description="Helical" evidence="4">
    <location>
        <begin position="46"/>
        <end position="67"/>
    </location>
</feature>
<dbReference type="SMART" id="SM00267">
    <property type="entry name" value="GGDEF"/>
    <property type="match status" value="1"/>
</dbReference>
<dbReference type="PANTHER" id="PTHR45138:SF9">
    <property type="entry name" value="DIGUANYLATE CYCLASE DGCM-RELATED"/>
    <property type="match status" value="1"/>
</dbReference>
<feature type="transmembrane region" description="Helical" evidence="4">
    <location>
        <begin position="20"/>
        <end position="40"/>
    </location>
</feature>
<feature type="transmembrane region" description="Helical" evidence="4">
    <location>
        <begin position="131"/>
        <end position="155"/>
    </location>
</feature>
<dbReference type="CDD" id="cd01949">
    <property type="entry name" value="GGDEF"/>
    <property type="match status" value="1"/>
</dbReference>
<name>A0A3D9YVW4_9HYPH</name>
<gene>
    <name evidence="6" type="ORF">DES32_1897</name>
</gene>